<dbReference type="EMBL" id="JARRAF010000012">
    <property type="protein sequence ID" value="MDK2124831.1"/>
    <property type="molecule type" value="Genomic_DNA"/>
</dbReference>
<evidence type="ECO:0000313" key="3">
    <source>
        <dbReference type="Proteomes" id="UP001172778"/>
    </source>
</evidence>
<dbReference type="InterPro" id="IPR002881">
    <property type="entry name" value="DUF58"/>
</dbReference>
<protein>
    <submittedName>
        <fullName evidence="2">DUF58 domain-containing protein</fullName>
    </submittedName>
</protein>
<gene>
    <name evidence="2" type="ORF">PZA18_12325</name>
</gene>
<evidence type="ECO:0000259" key="1">
    <source>
        <dbReference type="Pfam" id="PF01882"/>
    </source>
</evidence>
<dbReference type="RefSeq" id="WP_284101142.1">
    <property type="nucleotide sequence ID" value="NZ_JARRAF010000012.1"/>
</dbReference>
<accession>A0ABT7DXN2</accession>
<dbReference type="Proteomes" id="UP001172778">
    <property type="component" value="Unassembled WGS sequence"/>
</dbReference>
<dbReference type="Pfam" id="PF01882">
    <property type="entry name" value="DUF58"/>
    <property type="match status" value="1"/>
</dbReference>
<name>A0ABT7DXN2_9NEIS</name>
<dbReference type="PANTHER" id="PTHR34351">
    <property type="entry name" value="SLR1927 PROTEIN-RELATED"/>
    <property type="match status" value="1"/>
</dbReference>
<feature type="domain" description="DUF58" evidence="1">
    <location>
        <begin position="254"/>
        <end position="377"/>
    </location>
</feature>
<reference evidence="2" key="1">
    <citation type="submission" date="2023-03" db="EMBL/GenBank/DDBJ databases">
        <title>Chitinimonas shenzhenensis gen. nov., sp. nov., a novel member of family Burkholderiaceae isolated from activated sludge collected in Shen Zhen, China.</title>
        <authorList>
            <person name="Wang X."/>
        </authorList>
    </citation>
    <scope>NUCLEOTIDE SEQUENCE</scope>
    <source>
        <strain evidence="2">DQS-5</strain>
    </source>
</reference>
<evidence type="ECO:0000313" key="2">
    <source>
        <dbReference type="EMBL" id="MDK2124831.1"/>
    </source>
</evidence>
<organism evidence="2 3">
    <name type="scientific">Parachitinimonas caeni</name>
    <dbReference type="NCBI Taxonomy" id="3031301"/>
    <lineage>
        <taxon>Bacteria</taxon>
        <taxon>Pseudomonadati</taxon>
        <taxon>Pseudomonadota</taxon>
        <taxon>Betaproteobacteria</taxon>
        <taxon>Neisseriales</taxon>
        <taxon>Chitinibacteraceae</taxon>
        <taxon>Parachitinimonas</taxon>
    </lineage>
</organism>
<proteinExistence type="predicted"/>
<sequence length="446" mass="49748">MGKLRFFRLVYLSSHWIRDRMTPAGLVISGLTAFAGAFGLDTQMNLAHMVFSLGLSLLLVDSFWLRWTRHRPITLRAERRLPEFVTAGEPARYRVRVQNTGKRPLPPLRLAEVLQQPWPAAEALRHRAESLAVNRFDARVGYPAFIDLLRRLRALDVEPFALMPLLPGQQQDVEVVAQPNARGLAIFEHMLILRSGPLGLMQTRQSLHVPVASLPVLPTRQPIRVEPASSLRHLQPGGISLAQRVGDAEEFRSLRDYRPGDPLRAIHWRSYARTGQPVVREYQEEFFARHALVLDTAAPYPFAPSFETAVSIAAWLVAQPHDADALLDLLFVGDRVHRLTMGRGLGKADSLLRILATVQPSPPEGIEPLLATLDRNAPQVSSVIAIFLAWDAPRQKAIERLLARGIRPQVFLIEEHSASQDLADSRLAGVVQRLTASQLDAQVASP</sequence>
<comment type="caution">
    <text evidence="2">The sequence shown here is derived from an EMBL/GenBank/DDBJ whole genome shotgun (WGS) entry which is preliminary data.</text>
</comment>
<keyword evidence="3" id="KW-1185">Reference proteome</keyword>
<dbReference type="PANTHER" id="PTHR34351:SF1">
    <property type="entry name" value="SLR1927 PROTEIN"/>
    <property type="match status" value="1"/>
</dbReference>